<dbReference type="Proteomes" id="UP001374579">
    <property type="component" value="Unassembled WGS sequence"/>
</dbReference>
<keyword evidence="5" id="KW-1133">Transmembrane helix</keyword>
<dbReference type="AlphaFoldDB" id="A0AAN9APA5"/>
<dbReference type="GO" id="GO:0005164">
    <property type="term" value="F:tumor necrosis factor receptor binding"/>
    <property type="evidence" value="ECO:0007669"/>
    <property type="project" value="InterPro"/>
</dbReference>
<dbReference type="GO" id="GO:0005615">
    <property type="term" value="C:extracellular space"/>
    <property type="evidence" value="ECO:0007669"/>
    <property type="project" value="UniProtKB-KW"/>
</dbReference>
<evidence type="ECO:0000313" key="8">
    <source>
        <dbReference type="Proteomes" id="UP001374579"/>
    </source>
</evidence>
<organism evidence="7 8">
    <name type="scientific">Littorina saxatilis</name>
    <dbReference type="NCBI Taxonomy" id="31220"/>
    <lineage>
        <taxon>Eukaryota</taxon>
        <taxon>Metazoa</taxon>
        <taxon>Spiralia</taxon>
        <taxon>Lophotrochozoa</taxon>
        <taxon>Mollusca</taxon>
        <taxon>Gastropoda</taxon>
        <taxon>Caenogastropoda</taxon>
        <taxon>Littorinimorpha</taxon>
        <taxon>Littorinoidea</taxon>
        <taxon>Littorinidae</taxon>
        <taxon>Littorina</taxon>
    </lineage>
</organism>
<evidence type="ECO:0000259" key="6">
    <source>
        <dbReference type="PROSITE" id="PS50049"/>
    </source>
</evidence>
<dbReference type="InterPro" id="IPR008983">
    <property type="entry name" value="Tumour_necrosis_fac-like_dom"/>
</dbReference>
<comment type="subcellular location">
    <subcellularLocation>
        <location evidence="1">Membrane</location>
    </subcellularLocation>
</comment>
<gene>
    <name evidence="7" type="ORF">V1264_010295</name>
</gene>
<name>A0AAN9APA5_9CAEN</name>
<evidence type="ECO:0000256" key="1">
    <source>
        <dbReference type="ARBA" id="ARBA00004370"/>
    </source>
</evidence>
<dbReference type="SMART" id="SM00207">
    <property type="entry name" value="TNF"/>
    <property type="match status" value="1"/>
</dbReference>
<evidence type="ECO:0000256" key="2">
    <source>
        <dbReference type="ARBA" id="ARBA00008670"/>
    </source>
</evidence>
<keyword evidence="8" id="KW-1185">Reference proteome</keyword>
<reference evidence="7 8" key="1">
    <citation type="submission" date="2024-02" db="EMBL/GenBank/DDBJ databases">
        <title>Chromosome-scale genome assembly of the rough periwinkle Littorina saxatilis.</title>
        <authorList>
            <person name="De Jode A."/>
            <person name="Faria R."/>
            <person name="Formenti G."/>
            <person name="Sims Y."/>
            <person name="Smith T.P."/>
            <person name="Tracey A."/>
            <person name="Wood J.M.D."/>
            <person name="Zagrodzka Z.B."/>
            <person name="Johannesson K."/>
            <person name="Butlin R.K."/>
            <person name="Leder E.H."/>
        </authorList>
    </citation>
    <scope>NUCLEOTIDE SEQUENCE [LARGE SCALE GENOMIC DNA]</scope>
    <source>
        <strain evidence="7">Snail1</strain>
        <tissue evidence="7">Muscle</tissue>
    </source>
</reference>
<dbReference type="Gene3D" id="2.60.120.40">
    <property type="match status" value="1"/>
</dbReference>
<dbReference type="PANTHER" id="PTHR11471">
    <property type="entry name" value="TUMOR NECROSIS FACTOR FAMILY MEMBER"/>
    <property type="match status" value="1"/>
</dbReference>
<dbReference type="EMBL" id="JBAMIC010000024">
    <property type="protein sequence ID" value="KAK7090509.1"/>
    <property type="molecule type" value="Genomic_DNA"/>
</dbReference>
<dbReference type="CDD" id="cd00184">
    <property type="entry name" value="TNF"/>
    <property type="match status" value="1"/>
</dbReference>
<proteinExistence type="inferred from homology"/>
<dbReference type="InterPro" id="IPR006052">
    <property type="entry name" value="TNF_dom"/>
</dbReference>
<dbReference type="Pfam" id="PF00229">
    <property type="entry name" value="TNF"/>
    <property type="match status" value="1"/>
</dbReference>
<keyword evidence="4 5" id="KW-0472">Membrane</keyword>
<comment type="caution">
    <text evidence="7">The sequence shown here is derived from an EMBL/GenBank/DDBJ whole genome shotgun (WGS) entry which is preliminary data.</text>
</comment>
<sequence length="349" mass="37967">MANTQRSRFISECSTSSSDSYCLDVSGDRDYEEVHRGSDEVLIQQKPSHTTKAHNSSSSKIAVCALVLSIVCFLVILSCGGFVGYAYVFNSPFGLPAASKNEEVCMPCDQISPNPLEEAESPNLQQLEIEDGALDGESKICCARTPAQYAALFKLILKRQEEVKKLADVLGSRGKDVDGEFGEGGDGSSVGSPAVSAVSAHLLTKPTAPQFTDEEGNVLQQWKSPSESPVSHVRQGLKFHDSKIYVQSAGLYFVYCQILYNRATGDHHDYPALASNYVKRHSVLYPASSGILLKARHTRMSGENDRHSSYVGGLFFLHAGDQLFVQVAVPELVSHDDKASFFGLFKVGN</sequence>
<evidence type="ECO:0000256" key="5">
    <source>
        <dbReference type="SAM" id="Phobius"/>
    </source>
</evidence>
<dbReference type="PANTHER" id="PTHR11471:SF13">
    <property type="entry name" value="TNF FAMILY PROFILE DOMAIN-CONTAINING PROTEIN"/>
    <property type="match status" value="1"/>
</dbReference>
<protein>
    <recommendedName>
        <fullName evidence="6">THD domain-containing protein</fullName>
    </recommendedName>
</protein>
<evidence type="ECO:0000256" key="4">
    <source>
        <dbReference type="ARBA" id="ARBA00023136"/>
    </source>
</evidence>
<evidence type="ECO:0000256" key="3">
    <source>
        <dbReference type="ARBA" id="ARBA00022514"/>
    </source>
</evidence>
<dbReference type="GO" id="GO:0006955">
    <property type="term" value="P:immune response"/>
    <property type="evidence" value="ECO:0007669"/>
    <property type="project" value="InterPro"/>
</dbReference>
<keyword evidence="5" id="KW-0812">Transmembrane</keyword>
<feature type="transmembrane region" description="Helical" evidence="5">
    <location>
        <begin position="61"/>
        <end position="88"/>
    </location>
</feature>
<keyword evidence="3" id="KW-0202">Cytokine</keyword>
<dbReference type="PROSITE" id="PS50049">
    <property type="entry name" value="THD_2"/>
    <property type="match status" value="1"/>
</dbReference>
<feature type="domain" description="THD" evidence="6">
    <location>
        <begin position="198"/>
        <end position="347"/>
    </location>
</feature>
<dbReference type="SUPFAM" id="SSF49842">
    <property type="entry name" value="TNF-like"/>
    <property type="match status" value="1"/>
</dbReference>
<evidence type="ECO:0000313" key="7">
    <source>
        <dbReference type="EMBL" id="KAK7090509.1"/>
    </source>
</evidence>
<dbReference type="GO" id="GO:0005125">
    <property type="term" value="F:cytokine activity"/>
    <property type="evidence" value="ECO:0007669"/>
    <property type="project" value="UniProtKB-KW"/>
</dbReference>
<dbReference type="GO" id="GO:0016020">
    <property type="term" value="C:membrane"/>
    <property type="evidence" value="ECO:0007669"/>
    <property type="project" value="UniProtKB-SubCell"/>
</dbReference>
<accession>A0AAN9APA5</accession>
<comment type="similarity">
    <text evidence="2">Belongs to the tumor necrosis factor family.</text>
</comment>